<keyword evidence="2" id="KW-1133">Transmembrane helix</keyword>
<dbReference type="KEGG" id="lgi:LOTGIDRAFT_234779"/>
<reference evidence="3 4" key="1">
    <citation type="journal article" date="2013" name="Nature">
        <title>Insights into bilaterian evolution from three spiralian genomes.</title>
        <authorList>
            <person name="Simakov O."/>
            <person name="Marletaz F."/>
            <person name="Cho S.J."/>
            <person name="Edsinger-Gonzales E."/>
            <person name="Havlak P."/>
            <person name="Hellsten U."/>
            <person name="Kuo D.H."/>
            <person name="Larsson T."/>
            <person name="Lv J."/>
            <person name="Arendt D."/>
            <person name="Savage R."/>
            <person name="Osoegawa K."/>
            <person name="de Jong P."/>
            <person name="Grimwood J."/>
            <person name="Chapman J.A."/>
            <person name="Shapiro H."/>
            <person name="Aerts A."/>
            <person name="Otillar R.P."/>
            <person name="Terry A.Y."/>
            <person name="Boore J.L."/>
            <person name="Grigoriev I.V."/>
            <person name="Lindberg D.R."/>
            <person name="Seaver E.C."/>
            <person name="Weisblat D.A."/>
            <person name="Putnam N.H."/>
            <person name="Rokhsar D.S."/>
        </authorList>
    </citation>
    <scope>NUCLEOTIDE SEQUENCE [LARGE SCALE GENOMIC DNA]</scope>
</reference>
<dbReference type="AlphaFoldDB" id="V4A437"/>
<keyword evidence="4" id="KW-1185">Reference proteome</keyword>
<dbReference type="OMA" id="RQCWCLQ"/>
<dbReference type="Pfam" id="PF08695">
    <property type="entry name" value="Coa1"/>
    <property type="match status" value="1"/>
</dbReference>
<dbReference type="HOGENOM" id="CLU_1564631_0_0_1"/>
<dbReference type="GO" id="GO:0032981">
    <property type="term" value="P:mitochondrial respiratory chain complex I assembly"/>
    <property type="evidence" value="ECO:0007669"/>
    <property type="project" value="TreeGrafter"/>
</dbReference>
<proteinExistence type="predicted"/>
<dbReference type="EMBL" id="KB202793">
    <property type="protein sequence ID" value="ESO88006.1"/>
    <property type="molecule type" value="Genomic_DNA"/>
</dbReference>
<dbReference type="InterPro" id="IPR014807">
    <property type="entry name" value="Coa1"/>
</dbReference>
<keyword evidence="2" id="KW-0812">Transmembrane</keyword>
<feature type="transmembrane region" description="Helical" evidence="2">
    <location>
        <begin position="15"/>
        <end position="38"/>
    </location>
</feature>
<dbReference type="RefSeq" id="XP_009061320.1">
    <property type="nucleotide sequence ID" value="XM_009063072.1"/>
</dbReference>
<keyword evidence="2" id="KW-0472">Membrane</keyword>
<evidence type="ECO:0008006" key="5">
    <source>
        <dbReference type="Google" id="ProtNLM"/>
    </source>
</evidence>
<sequence length="171" mass="19520">MYIASFVLKMVSNRFLVKVAIGGAIFTLTSISGMKIYIENKFQRQDFYLKSMDLLRNYEPAEERLGKPIIDRTINIGELHHNYTDGINARLRIPLKGSITNGALYVLASRETPKESWHIDKLDLEIPSHFQRWTFYYDPRDSSKVKITGGSDEADETSIIDNNAVQDTQAS</sequence>
<evidence type="ECO:0000256" key="2">
    <source>
        <dbReference type="SAM" id="Phobius"/>
    </source>
</evidence>
<dbReference type="GO" id="GO:0005743">
    <property type="term" value="C:mitochondrial inner membrane"/>
    <property type="evidence" value="ECO:0007669"/>
    <property type="project" value="TreeGrafter"/>
</dbReference>
<protein>
    <recommendedName>
        <fullName evidence="5">Cytochrome c oxidase assembly factor 1 homolog</fullName>
    </recommendedName>
</protein>
<gene>
    <name evidence="3" type="ORF">LOTGIDRAFT_234779</name>
</gene>
<dbReference type="GO" id="GO:0033617">
    <property type="term" value="P:mitochondrial respiratory chain complex IV assembly"/>
    <property type="evidence" value="ECO:0007669"/>
    <property type="project" value="TreeGrafter"/>
</dbReference>
<dbReference type="GeneID" id="20249638"/>
<dbReference type="STRING" id="225164.V4A437"/>
<dbReference type="Proteomes" id="UP000030746">
    <property type="component" value="Unassembled WGS sequence"/>
</dbReference>
<dbReference type="CTD" id="20249638"/>
<evidence type="ECO:0000313" key="3">
    <source>
        <dbReference type="EMBL" id="ESO88006.1"/>
    </source>
</evidence>
<dbReference type="PANTHER" id="PTHR47148:SF1">
    <property type="entry name" value="CYTOCHROME C OXIDASE ASSEMBLY FACTOR 1 HOMOLOG"/>
    <property type="match status" value="1"/>
</dbReference>
<organism evidence="3 4">
    <name type="scientific">Lottia gigantea</name>
    <name type="common">Giant owl limpet</name>
    <dbReference type="NCBI Taxonomy" id="225164"/>
    <lineage>
        <taxon>Eukaryota</taxon>
        <taxon>Metazoa</taxon>
        <taxon>Spiralia</taxon>
        <taxon>Lophotrochozoa</taxon>
        <taxon>Mollusca</taxon>
        <taxon>Gastropoda</taxon>
        <taxon>Patellogastropoda</taxon>
        <taxon>Lottioidea</taxon>
        <taxon>Lottiidae</taxon>
        <taxon>Lottia</taxon>
    </lineage>
</organism>
<feature type="region of interest" description="Disordered" evidence="1">
    <location>
        <begin position="147"/>
        <end position="171"/>
    </location>
</feature>
<evidence type="ECO:0000313" key="4">
    <source>
        <dbReference type="Proteomes" id="UP000030746"/>
    </source>
</evidence>
<evidence type="ECO:0000256" key="1">
    <source>
        <dbReference type="SAM" id="MobiDB-lite"/>
    </source>
</evidence>
<accession>V4A437</accession>
<name>V4A437_LOTGI</name>
<feature type="compositionally biased region" description="Polar residues" evidence="1">
    <location>
        <begin position="159"/>
        <end position="171"/>
    </location>
</feature>
<dbReference type="OrthoDB" id="10037790at2759"/>
<dbReference type="PANTHER" id="PTHR47148">
    <property type="entry name" value="CYTOCHROME C OXIDASE ASSEMBLY FACTOR 1 HOMOLOG"/>
    <property type="match status" value="1"/>
</dbReference>